<sequence length="340" mass="38367">MGAIDHPGASAMTDPMTEIFPDWLDEIEGIVTRGEIEPSRSAASESKVVYHYTPADGLRGIISNHLLWATDVEFLNDAQELTYAGEGLLSALKQERSAVSLREQLVAGYIDDEKIAHELAAREERRENWGCHVDAGADDWDSLLEALDVIIEGLGQMRGPSRNSPLHVYVSCFCQNGDLLSQWRGYGGVGGYSIGFKAKALRNIAMQREKGEFHEIYYGFNEAAKFNPTEFFPSHLRPDLSLMGDYLRALTMIKNPAFREEREWRLMIPREEMRDDVEFRVSPVGVTPYIQVAFLPDAVTEVIVGPGQHHAERMYGTRQLLDRFDMNHVRVVPSHTSLRL</sequence>
<organism evidence="1 2">
    <name type="scientific">Streptomyces mashuensis</name>
    <dbReference type="NCBI Taxonomy" id="33904"/>
    <lineage>
        <taxon>Bacteria</taxon>
        <taxon>Bacillati</taxon>
        <taxon>Actinomycetota</taxon>
        <taxon>Actinomycetes</taxon>
        <taxon>Kitasatosporales</taxon>
        <taxon>Streptomycetaceae</taxon>
        <taxon>Streptomyces</taxon>
    </lineage>
</organism>
<name>A0A919EBD6_9ACTN</name>
<accession>A0A919EBD6</accession>
<protein>
    <recommendedName>
        <fullName evidence="3">DUF2971 domain-containing protein</fullName>
    </recommendedName>
</protein>
<reference evidence="1" key="1">
    <citation type="journal article" date="2014" name="Int. J. Syst. Evol. Microbiol.">
        <title>Complete genome sequence of Corynebacterium casei LMG S-19264T (=DSM 44701T), isolated from a smear-ripened cheese.</title>
        <authorList>
            <consortium name="US DOE Joint Genome Institute (JGI-PGF)"/>
            <person name="Walter F."/>
            <person name="Albersmeier A."/>
            <person name="Kalinowski J."/>
            <person name="Ruckert C."/>
        </authorList>
    </citation>
    <scope>NUCLEOTIDE SEQUENCE</scope>
    <source>
        <strain evidence="1">JCM 4059</strain>
    </source>
</reference>
<dbReference type="RefSeq" id="WP_190128448.1">
    <property type="nucleotide sequence ID" value="NZ_BNBD01000002.1"/>
</dbReference>
<proteinExistence type="predicted"/>
<dbReference type="AlphaFoldDB" id="A0A919EBD6"/>
<comment type="caution">
    <text evidence="1">The sequence shown here is derived from an EMBL/GenBank/DDBJ whole genome shotgun (WGS) entry which is preliminary data.</text>
</comment>
<evidence type="ECO:0000313" key="2">
    <source>
        <dbReference type="Proteomes" id="UP000638313"/>
    </source>
</evidence>
<dbReference type="EMBL" id="BNBD01000002">
    <property type="protein sequence ID" value="GHF33251.1"/>
    <property type="molecule type" value="Genomic_DNA"/>
</dbReference>
<keyword evidence="2" id="KW-1185">Reference proteome</keyword>
<dbReference type="InterPro" id="IPR021352">
    <property type="entry name" value="DUF2971"/>
</dbReference>
<evidence type="ECO:0000313" key="1">
    <source>
        <dbReference type="EMBL" id="GHF33251.1"/>
    </source>
</evidence>
<reference evidence="1" key="2">
    <citation type="submission" date="2020-09" db="EMBL/GenBank/DDBJ databases">
        <authorList>
            <person name="Sun Q."/>
            <person name="Ohkuma M."/>
        </authorList>
    </citation>
    <scope>NUCLEOTIDE SEQUENCE</scope>
    <source>
        <strain evidence="1">JCM 4059</strain>
    </source>
</reference>
<dbReference type="Proteomes" id="UP000638313">
    <property type="component" value="Unassembled WGS sequence"/>
</dbReference>
<gene>
    <name evidence="1" type="ORF">GCM10010218_12930</name>
</gene>
<dbReference type="Pfam" id="PF11185">
    <property type="entry name" value="DUF2971"/>
    <property type="match status" value="1"/>
</dbReference>
<evidence type="ECO:0008006" key="3">
    <source>
        <dbReference type="Google" id="ProtNLM"/>
    </source>
</evidence>